<dbReference type="SUPFAM" id="SSF56601">
    <property type="entry name" value="beta-lactamase/transpeptidase-like"/>
    <property type="match status" value="1"/>
</dbReference>
<dbReference type="PANTHER" id="PTHR43283:SF17">
    <property type="entry name" value="(LOVD), PUTATIVE (AFU_ORTHOLOGUE AFUA_5G00920)-RELATED"/>
    <property type="match status" value="1"/>
</dbReference>
<keyword evidence="5" id="KW-1185">Reference proteome</keyword>
<dbReference type="InterPro" id="IPR012338">
    <property type="entry name" value="Beta-lactam/transpept-like"/>
</dbReference>
<gene>
    <name evidence="4" type="ORF">B0T17DRAFT_589927</name>
</gene>
<name>A0AA40C9R9_9PEZI</name>
<evidence type="ECO:0000259" key="3">
    <source>
        <dbReference type="Pfam" id="PF00144"/>
    </source>
</evidence>
<evidence type="ECO:0000313" key="4">
    <source>
        <dbReference type="EMBL" id="KAK0630397.1"/>
    </source>
</evidence>
<comment type="similarity">
    <text evidence="1">Belongs to the class-A beta-lactamase family.</text>
</comment>
<evidence type="ECO:0000256" key="1">
    <source>
        <dbReference type="ARBA" id="ARBA00009009"/>
    </source>
</evidence>
<dbReference type="InterPro" id="IPR050789">
    <property type="entry name" value="Diverse_Enzym_Activities"/>
</dbReference>
<evidence type="ECO:0000313" key="5">
    <source>
        <dbReference type="Proteomes" id="UP001174934"/>
    </source>
</evidence>
<dbReference type="AlphaFoldDB" id="A0AA40C9R9"/>
<dbReference type="GO" id="GO:0016787">
    <property type="term" value="F:hydrolase activity"/>
    <property type="evidence" value="ECO:0007669"/>
    <property type="project" value="UniProtKB-KW"/>
</dbReference>
<dbReference type="EMBL" id="JAULSR010000002">
    <property type="protein sequence ID" value="KAK0630397.1"/>
    <property type="molecule type" value="Genomic_DNA"/>
</dbReference>
<dbReference type="Gene3D" id="3.40.710.10">
    <property type="entry name" value="DD-peptidase/beta-lactamase superfamily"/>
    <property type="match status" value="1"/>
</dbReference>
<organism evidence="4 5">
    <name type="scientific">Bombardia bombarda</name>
    <dbReference type="NCBI Taxonomy" id="252184"/>
    <lineage>
        <taxon>Eukaryota</taxon>
        <taxon>Fungi</taxon>
        <taxon>Dikarya</taxon>
        <taxon>Ascomycota</taxon>
        <taxon>Pezizomycotina</taxon>
        <taxon>Sordariomycetes</taxon>
        <taxon>Sordariomycetidae</taxon>
        <taxon>Sordariales</taxon>
        <taxon>Lasiosphaeriaceae</taxon>
        <taxon>Bombardia</taxon>
    </lineage>
</organism>
<dbReference type="PANTHER" id="PTHR43283">
    <property type="entry name" value="BETA-LACTAMASE-RELATED"/>
    <property type="match status" value="1"/>
</dbReference>
<evidence type="ECO:0000256" key="2">
    <source>
        <dbReference type="ARBA" id="ARBA00022801"/>
    </source>
</evidence>
<proteinExistence type="inferred from homology"/>
<feature type="domain" description="Beta-lactamase-related" evidence="3">
    <location>
        <begin position="20"/>
        <end position="395"/>
    </location>
</feature>
<accession>A0AA40C9R9</accession>
<dbReference type="Proteomes" id="UP001174934">
    <property type="component" value="Unassembled WGS sequence"/>
</dbReference>
<comment type="caution">
    <text evidence="4">The sequence shown here is derived from an EMBL/GenBank/DDBJ whole genome shotgun (WGS) entry which is preliminary data.</text>
</comment>
<dbReference type="Pfam" id="PF00144">
    <property type="entry name" value="Beta-lactamase"/>
    <property type="match status" value="1"/>
</dbReference>
<dbReference type="InterPro" id="IPR001466">
    <property type="entry name" value="Beta-lactam-related"/>
</dbReference>
<sequence>MAEILDRILSKYAAQGNDTKDKLLGAAFVVVSKDGILYQGAAGRIGSPTDSPPFAPDSFTWVASLTKIITTTCLMQVVERGLISLDDDVRPLVPELARMQILRGFGADDGQPILEDNKKAITLRHLLTHTVGLAYDIVDSDLVRWSHAVGRTVNNLSYTLGGWNTPLKFAPGEGWCYGSAVDWAGKVLEKLTGQGLEAYMAENIFGLLGINDTTFHSTTAAVEASRVVPCSIRDAASGTVWPCELPVPADPPVESGGAGLWTTAIDHARVLQALLFASSSTGDEADQAGRVLGKKTVDEMFRPQLDAVQRTRLKELTDMFHDGMVPEFPVGFGPIDHGISGIINMEDVPGKRKKGSMMWAGMCNSHWWIDRETGIGATLIVNVLPHPDLVVNRLYDELEAAVYGELIPVWAKKN</sequence>
<protein>
    <submittedName>
        <fullName evidence="4">Beta-lactamase/transpeptidase-like protein</fullName>
    </submittedName>
</protein>
<reference evidence="4" key="1">
    <citation type="submission" date="2023-06" db="EMBL/GenBank/DDBJ databases">
        <title>Genome-scale phylogeny and comparative genomics of the fungal order Sordariales.</title>
        <authorList>
            <consortium name="Lawrence Berkeley National Laboratory"/>
            <person name="Hensen N."/>
            <person name="Bonometti L."/>
            <person name="Westerberg I."/>
            <person name="Brannstrom I.O."/>
            <person name="Guillou S."/>
            <person name="Cros-Aarteil S."/>
            <person name="Calhoun S."/>
            <person name="Haridas S."/>
            <person name="Kuo A."/>
            <person name="Mondo S."/>
            <person name="Pangilinan J."/>
            <person name="Riley R."/>
            <person name="LaButti K."/>
            <person name="Andreopoulos B."/>
            <person name="Lipzen A."/>
            <person name="Chen C."/>
            <person name="Yanf M."/>
            <person name="Daum C."/>
            <person name="Ng V."/>
            <person name="Clum A."/>
            <person name="Steindorff A."/>
            <person name="Ohm R."/>
            <person name="Martin F."/>
            <person name="Silar P."/>
            <person name="Natvig D."/>
            <person name="Lalanne C."/>
            <person name="Gautier V."/>
            <person name="Ament-velasquez S.L."/>
            <person name="Kruys A."/>
            <person name="Hutchinson M.I."/>
            <person name="Powell A.J."/>
            <person name="Barry K."/>
            <person name="Miller A.N."/>
            <person name="Grigoriev I.V."/>
            <person name="Debuchy R."/>
            <person name="Gladieux P."/>
            <person name="Thoren M.H."/>
            <person name="Johannesson H."/>
        </authorList>
    </citation>
    <scope>NUCLEOTIDE SEQUENCE</scope>
    <source>
        <strain evidence="4">SMH3391-2</strain>
    </source>
</reference>
<keyword evidence="2" id="KW-0378">Hydrolase</keyword>